<dbReference type="EMBL" id="GBRH01275715">
    <property type="protein sequence ID" value="JAD22180.1"/>
    <property type="molecule type" value="Transcribed_RNA"/>
</dbReference>
<reference evidence="1" key="2">
    <citation type="journal article" date="2015" name="Data Brief">
        <title>Shoot transcriptome of the giant reed, Arundo donax.</title>
        <authorList>
            <person name="Barrero R.A."/>
            <person name="Guerrero F.D."/>
            <person name="Moolhuijzen P."/>
            <person name="Goolsby J.A."/>
            <person name="Tidwell J."/>
            <person name="Bellgard S.E."/>
            <person name="Bellgard M.I."/>
        </authorList>
    </citation>
    <scope>NUCLEOTIDE SEQUENCE</scope>
    <source>
        <tissue evidence="1">Shoot tissue taken approximately 20 cm above the soil surface</tissue>
    </source>
</reference>
<protein>
    <submittedName>
        <fullName evidence="1">Uncharacterized protein</fullName>
    </submittedName>
</protein>
<accession>A0A0A8Y9X8</accession>
<name>A0A0A8Y9X8_ARUDO</name>
<sequence>MEDTEIIYTEPSPGSSISTVISTYLQYQNHHPSHVQILRTKGDEV</sequence>
<dbReference type="AlphaFoldDB" id="A0A0A8Y9X8"/>
<proteinExistence type="predicted"/>
<organism evidence="1">
    <name type="scientific">Arundo donax</name>
    <name type="common">Giant reed</name>
    <name type="synonym">Donax arundinaceus</name>
    <dbReference type="NCBI Taxonomy" id="35708"/>
    <lineage>
        <taxon>Eukaryota</taxon>
        <taxon>Viridiplantae</taxon>
        <taxon>Streptophyta</taxon>
        <taxon>Embryophyta</taxon>
        <taxon>Tracheophyta</taxon>
        <taxon>Spermatophyta</taxon>
        <taxon>Magnoliopsida</taxon>
        <taxon>Liliopsida</taxon>
        <taxon>Poales</taxon>
        <taxon>Poaceae</taxon>
        <taxon>PACMAD clade</taxon>
        <taxon>Arundinoideae</taxon>
        <taxon>Arundineae</taxon>
        <taxon>Arundo</taxon>
    </lineage>
</organism>
<evidence type="ECO:0000313" key="1">
    <source>
        <dbReference type="EMBL" id="JAD22180.1"/>
    </source>
</evidence>
<reference evidence="1" key="1">
    <citation type="submission" date="2014-09" db="EMBL/GenBank/DDBJ databases">
        <authorList>
            <person name="Magalhaes I.L.F."/>
            <person name="Oliveira U."/>
            <person name="Santos F.R."/>
            <person name="Vidigal T.H.D.A."/>
            <person name="Brescovit A.D."/>
            <person name="Santos A.J."/>
        </authorList>
    </citation>
    <scope>NUCLEOTIDE SEQUENCE</scope>
    <source>
        <tissue evidence="1">Shoot tissue taken approximately 20 cm above the soil surface</tissue>
    </source>
</reference>